<sequence length="222" mass="21857">MKYAVAALALAAAVSAQSISDIPACALPCIDDARTKQTDCAADDYKCICDNIDSLTATATPCVLSACGADTAINEVLPAVQKFCAAVEAGGEPTSEPTSGPTSEPTSEPTSGPTSEPTSTPTAEPTSTPTAEPTSEPTGEPTQEPTSTPTAEPTSEPTQEPTGYPTATSAPATTLSPTYGGGNGTATPTATPTMSPIPTAAAAIVGSIGSFAMLALGALAAF</sequence>
<dbReference type="Pfam" id="PF05730">
    <property type="entry name" value="CFEM"/>
    <property type="match status" value="1"/>
</dbReference>
<dbReference type="OMA" id="CALPCID"/>
<dbReference type="PANTHER" id="PTHR37928:SF2">
    <property type="entry name" value="GPI ANCHORED CFEM DOMAIN PROTEIN (AFU_ORTHOLOGUE AFUA_6G10580)"/>
    <property type="match status" value="1"/>
</dbReference>
<keyword evidence="6 15" id="KW-0349">Heme</keyword>
<dbReference type="OrthoDB" id="3767534at2759"/>
<accession>A0A1W2TVV4</accession>
<reference evidence="20" key="1">
    <citation type="submission" date="2016-03" db="EMBL/GenBank/DDBJ databases">
        <title>Draft genome sequence of Rosellinia necatrix.</title>
        <authorList>
            <person name="Kanematsu S."/>
        </authorList>
    </citation>
    <scope>NUCLEOTIDE SEQUENCE [LARGE SCALE GENOMIC DNA]</scope>
    <source>
        <strain evidence="20">W97</strain>
    </source>
</reference>
<evidence type="ECO:0000256" key="3">
    <source>
        <dbReference type="ARBA" id="ARBA00010031"/>
    </source>
</evidence>
<evidence type="ECO:0000259" key="19">
    <source>
        <dbReference type="PROSITE" id="PS52012"/>
    </source>
</evidence>
<protein>
    <submittedName>
        <fullName evidence="20">Putative cfem-domain-containing protein</fullName>
    </submittedName>
</protein>
<evidence type="ECO:0000256" key="2">
    <source>
        <dbReference type="ARBA" id="ARBA00004613"/>
    </source>
</evidence>
<feature type="compositionally biased region" description="Low complexity" evidence="16">
    <location>
        <begin position="90"/>
        <end position="178"/>
    </location>
</feature>
<dbReference type="STRING" id="77044.A0A1W2TVV4"/>
<dbReference type="SMART" id="SM00747">
    <property type="entry name" value="CFEM"/>
    <property type="match status" value="1"/>
</dbReference>
<feature type="disulfide bond" evidence="15">
    <location>
        <begin position="40"/>
        <end position="47"/>
    </location>
</feature>
<dbReference type="GO" id="GO:0098552">
    <property type="term" value="C:side of membrane"/>
    <property type="evidence" value="ECO:0007669"/>
    <property type="project" value="UniProtKB-KW"/>
</dbReference>
<keyword evidence="17" id="KW-0812">Transmembrane</keyword>
<comment type="caution">
    <text evidence="15">Lacks conserved residue(s) required for the propagation of feature annotation.</text>
</comment>
<feature type="transmembrane region" description="Helical" evidence="17">
    <location>
        <begin position="200"/>
        <end position="221"/>
    </location>
</feature>
<keyword evidence="11 17" id="KW-0472">Membrane</keyword>
<evidence type="ECO:0000256" key="16">
    <source>
        <dbReference type="SAM" id="MobiDB-lite"/>
    </source>
</evidence>
<evidence type="ECO:0000256" key="7">
    <source>
        <dbReference type="ARBA" id="ARBA00022622"/>
    </source>
</evidence>
<dbReference type="PROSITE" id="PS52012">
    <property type="entry name" value="CFEM"/>
    <property type="match status" value="1"/>
</dbReference>
<keyword evidence="12 15" id="KW-1015">Disulfide bond</keyword>
<dbReference type="Proteomes" id="UP000054516">
    <property type="component" value="Unassembled WGS sequence"/>
</dbReference>
<keyword evidence="8 15" id="KW-0479">Metal-binding</keyword>
<dbReference type="GO" id="GO:0046872">
    <property type="term" value="F:metal ion binding"/>
    <property type="evidence" value="ECO:0007669"/>
    <property type="project" value="UniProtKB-UniRule"/>
</dbReference>
<evidence type="ECO:0000256" key="13">
    <source>
        <dbReference type="ARBA" id="ARBA00023180"/>
    </source>
</evidence>
<evidence type="ECO:0000256" key="1">
    <source>
        <dbReference type="ARBA" id="ARBA00004609"/>
    </source>
</evidence>
<evidence type="ECO:0000256" key="4">
    <source>
        <dbReference type="ARBA" id="ARBA00022475"/>
    </source>
</evidence>
<feature type="domain" description="CFEM" evidence="19">
    <location>
        <begin position="1"/>
        <end position="111"/>
    </location>
</feature>
<keyword evidence="4" id="KW-1003">Cell membrane</keyword>
<dbReference type="EMBL" id="DF977539">
    <property type="protein sequence ID" value="GAP92784.1"/>
    <property type="molecule type" value="Genomic_DNA"/>
</dbReference>
<dbReference type="GO" id="GO:0005576">
    <property type="term" value="C:extracellular region"/>
    <property type="evidence" value="ECO:0007669"/>
    <property type="project" value="UniProtKB-SubCell"/>
</dbReference>
<keyword evidence="10 15" id="KW-0408">Iron</keyword>
<feature type="region of interest" description="Disordered" evidence="16">
    <location>
        <begin position="90"/>
        <end position="192"/>
    </location>
</feature>
<dbReference type="GO" id="GO:0005886">
    <property type="term" value="C:plasma membrane"/>
    <property type="evidence" value="ECO:0007669"/>
    <property type="project" value="UniProtKB-SubCell"/>
</dbReference>
<evidence type="ECO:0000256" key="12">
    <source>
        <dbReference type="ARBA" id="ARBA00023157"/>
    </source>
</evidence>
<evidence type="ECO:0000256" key="11">
    <source>
        <dbReference type="ARBA" id="ARBA00023136"/>
    </source>
</evidence>
<dbReference type="InterPro" id="IPR051735">
    <property type="entry name" value="CFEM_domain"/>
</dbReference>
<organism evidence="20">
    <name type="scientific">Rosellinia necatrix</name>
    <name type="common">White root-rot fungus</name>
    <dbReference type="NCBI Taxonomy" id="77044"/>
    <lineage>
        <taxon>Eukaryota</taxon>
        <taxon>Fungi</taxon>
        <taxon>Dikarya</taxon>
        <taxon>Ascomycota</taxon>
        <taxon>Pezizomycotina</taxon>
        <taxon>Sordariomycetes</taxon>
        <taxon>Xylariomycetidae</taxon>
        <taxon>Xylariales</taxon>
        <taxon>Xylariaceae</taxon>
        <taxon>Rosellinia</taxon>
    </lineage>
</organism>
<evidence type="ECO:0000256" key="10">
    <source>
        <dbReference type="ARBA" id="ARBA00023004"/>
    </source>
</evidence>
<evidence type="ECO:0000256" key="15">
    <source>
        <dbReference type="PROSITE-ProRule" id="PRU01356"/>
    </source>
</evidence>
<keyword evidence="5" id="KW-0964">Secreted</keyword>
<feature type="chain" id="PRO_5010719037" evidence="18">
    <location>
        <begin position="17"/>
        <end position="222"/>
    </location>
</feature>
<comment type="subcellular location">
    <subcellularLocation>
        <location evidence="1">Cell membrane</location>
        <topology evidence="1">Lipid-anchor</topology>
        <topology evidence="1">GPI-anchor</topology>
    </subcellularLocation>
    <subcellularLocation>
        <location evidence="2">Secreted</location>
    </subcellularLocation>
</comment>
<keyword evidence="7" id="KW-0336">GPI-anchor</keyword>
<keyword evidence="9 18" id="KW-0732">Signal</keyword>
<evidence type="ECO:0000256" key="17">
    <source>
        <dbReference type="SAM" id="Phobius"/>
    </source>
</evidence>
<name>A0A1W2TVV4_ROSNE</name>
<evidence type="ECO:0000313" key="20">
    <source>
        <dbReference type="EMBL" id="GAP92784.1"/>
    </source>
</evidence>
<evidence type="ECO:0000256" key="18">
    <source>
        <dbReference type="SAM" id="SignalP"/>
    </source>
</evidence>
<proteinExistence type="inferred from homology"/>
<keyword evidence="21" id="KW-1185">Reference proteome</keyword>
<keyword evidence="14" id="KW-0449">Lipoprotein</keyword>
<evidence type="ECO:0000313" key="21">
    <source>
        <dbReference type="Proteomes" id="UP000054516"/>
    </source>
</evidence>
<dbReference type="AlphaFoldDB" id="A0A1W2TVV4"/>
<evidence type="ECO:0000256" key="6">
    <source>
        <dbReference type="ARBA" id="ARBA00022617"/>
    </source>
</evidence>
<dbReference type="PANTHER" id="PTHR37928">
    <property type="entry name" value="CFEM DOMAIN PROTEIN (AFU_ORTHOLOGUE AFUA_6G14090)"/>
    <property type="match status" value="1"/>
</dbReference>
<gene>
    <name evidence="20" type="ORF">SAMD00023353_9400090</name>
</gene>
<keyword evidence="17" id="KW-1133">Transmembrane helix</keyword>
<evidence type="ECO:0000256" key="14">
    <source>
        <dbReference type="ARBA" id="ARBA00023288"/>
    </source>
</evidence>
<evidence type="ECO:0000256" key="8">
    <source>
        <dbReference type="ARBA" id="ARBA00022723"/>
    </source>
</evidence>
<evidence type="ECO:0000256" key="5">
    <source>
        <dbReference type="ARBA" id="ARBA00022525"/>
    </source>
</evidence>
<feature type="binding site" description="axial binding residue" evidence="15">
    <location>
        <position position="44"/>
    </location>
    <ligand>
        <name>heme</name>
        <dbReference type="ChEBI" id="CHEBI:30413"/>
    </ligand>
    <ligandPart>
        <name>Fe</name>
        <dbReference type="ChEBI" id="CHEBI:18248"/>
    </ligandPart>
</feature>
<feature type="signal peptide" evidence="18">
    <location>
        <begin position="1"/>
        <end position="16"/>
    </location>
</feature>
<keyword evidence="13" id="KW-0325">Glycoprotein</keyword>
<evidence type="ECO:0000256" key="9">
    <source>
        <dbReference type="ARBA" id="ARBA00022729"/>
    </source>
</evidence>
<dbReference type="InterPro" id="IPR008427">
    <property type="entry name" value="Extracellular_membr_CFEM_dom"/>
</dbReference>
<comment type="similarity">
    <text evidence="3">Belongs to the RBT5 family.</text>
</comment>